<accession>A0A6C0ED21</accession>
<sequence>MFRNLYNWVFSSTDANLNTSIPDQIKDLQSNTLDMIELIGDFDVNKIEKVQSVNKSFIVTRGYLNSNPEWTLVLTLPSVYFNSIGSVLKKYILTNFKISNPNYRSLKLTIDGHIIIDDVYHPWRKSWKTLSNPDDNNTDCISYLTFPIQEINGQNIRFEITFEKNMVIDPKTITLSYDINQFKDKNDELNFFNAWVLKKYDLLTPVKYFKNYFDCLLSKNYIYYEMIASLKESLNESAREFPIDTIKLTDSNDKVYVLKLCDYDQVDNYYRVVLTKNYIDGLSGGDWKSIEIIPKINCKDKIKEISFLCSGKLQFKNLKFVN</sequence>
<dbReference type="AlphaFoldDB" id="A0A6C0ED21"/>
<dbReference type="EMBL" id="MN739761">
    <property type="protein sequence ID" value="QHT25255.1"/>
    <property type="molecule type" value="Genomic_DNA"/>
</dbReference>
<reference evidence="1" key="1">
    <citation type="journal article" date="2020" name="Nature">
        <title>Giant virus diversity and host interactions through global metagenomics.</title>
        <authorList>
            <person name="Schulz F."/>
            <person name="Roux S."/>
            <person name="Paez-Espino D."/>
            <person name="Jungbluth S."/>
            <person name="Walsh D.A."/>
            <person name="Denef V.J."/>
            <person name="McMahon K.D."/>
            <person name="Konstantinidis K.T."/>
            <person name="Eloe-Fadrosh E.A."/>
            <person name="Kyrpides N.C."/>
            <person name="Woyke T."/>
        </authorList>
    </citation>
    <scope>NUCLEOTIDE SEQUENCE</scope>
    <source>
        <strain evidence="1">GVMAG-M-3300023179-150</strain>
    </source>
</reference>
<proteinExistence type="predicted"/>
<protein>
    <submittedName>
        <fullName evidence="1">Uncharacterized protein</fullName>
    </submittedName>
</protein>
<organism evidence="1">
    <name type="scientific">viral metagenome</name>
    <dbReference type="NCBI Taxonomy" id="1070528"/>
    <lineage>
        <taxon>unclassified sequences</taxon>
        <taxon>metagenomes</taxon>
        <taxon>organismal metagenomes</taxon>
    </lineage>
</organism>
<evidence type="ECO:0000313" key="1">
    <source>
        <dbReference type="EMBL" id="QHT25255.1"/>
    </source>
</evidence>
<name>A0A6C0ED21_9ZZZZ</name>